<dbReference type="EMBL" id="VSRR010071245">
    <property type="protein sequence ID" value="MPC86369.1"/>
    <property type="molecule type" value="Genomic_DNA"/>
</dbReference>
<organism evidence="1 2">
    <name type="scientific">Portunus trituberculatus</name>
    <name type="common">Swimming crab</name>
    <name type="synonym">Neptunus trituberculatus</name>
    <dbReference type="NCBI Taxonomy" id="210409"/>
    <lineage>
        <taxon>Eukaryota</taxon>
        <taxon>Metazoa</taxon>
        <taxon>Ecdysozoa</taxon>
        <taxon>Arthropoda</taxon>
        <taxon>Crustacea</taxon>
        <taxon>Multicrustacea</taxon>
        <taxon>Malacostraca</taxon>
        <taxon>Eumalacostraca</taxon>
        <taxon>Eucarida</taxon>
        <taxon>Decapoda</taxon>
        <taxon>Pleocyemata</taxon>
        <taxon>Brachyura</taxon>
        <taxon>Eubrachyura</taxon>
        <taxon>Portunoidea</taxon>
        <taxon>Portunidae</taxon>
        <taxon>Portuninae</taxon>
        <taxon>Portunus</taxon>
    </lineage>
</organism>
<protein>
    <submittedName>
        <fullName evidence="1">Uncharacterized protein</fullName>
    </submittedName>
</protein>
<comment type="caution">
    <text evidence="1">The sequence shown here is derived from an EMBL/GenBank/DDBJ whole genome shotgun (WGS) entry which is preliminary data.</text>
</comment>
<proteinExistence type="predicted"/>
<gene>
    <name evidence="1" type="ORF">E2C01_081194</name>
</gene>
<evidence type="ECO:0000313" key="1">
    <source>
        <dbReference type="EMBL" id="MPC86369.1"/>
    </source>
</evidence>
<sequence length="69" mass="7801">MLAVVPEGAVNSHGVRLMLHKENVDHFFVRFSLREEKIEAETEIVRGCYSVFITVFLSCVSPYLNMAGL</sequence>
<keyword evidence="2" id="KW-1185">Reference proteome</keyword>
<dbReference type="AlphaFoldDB" id="A0A5B7IVZ6"/>
<reference evidence="1 2" key="1">
    <citation type="submission" date="2019-05" db="EMBL/GenBank/DDBJ databases">
        <title>Another draft genome of Portunus trituberculatus and its Hox gene families provides insights of decapod evolution.</title>
        <authorList>
            <person name="Jeong J.-H."/>
            <person name="Song I."/>
            <person name="Kim S."/>
            <person name="Choi T."/>
            <person name="Kim D."/>
            <person name="Ryu S."/>
            <person name="Kim W."/>
        </authorList>
    </citation>
    <scope>NUCLEOTIDE SEQUENCE [LARGE SCALE GENOMIC DNA]</scope>
    <source>
        <tissue evidence="1">Muscle</tissue>
    </source>
</reference>
<dbReference type="Proteomes" id="UP000324222">
    <property type="component" value="Unassembled WGS sequence"/>
</dbReference>
<accession>A0A5B7IVZ6</accession>
<name>A0A5B7IVZ6_PORTR</name>
<evidence type="ECO:0000313" key="2">
    <source>
        <dbReference type="Proteomes" id="UP000324222"/>
    </source>
</evidence>